<accession>A0A1U9QZM9</accession>
<name>A0A1U9QZM9_STRNV</name>
<keyword evidence="2" id="KW-0812">Transmembrane</keyword>
<keyword evidence="4" id="KW-1185">Reference proteome</keyword>
<dbReference type="RefSeq" id="WP_078077932.1">
    <property type="nucleotide sequence ID" value="NZ_CP018047.1"/>
</dbReference>
<evidence type="ECO:0000313" key="3">
    <source>
        <dbReference type="EMBL" id="AQU69291.1"/>
    </source>
</evidence>
<dbReference type="InterPro" id="IPR047789">
    <property type="entry name" value="CU044_5270-like"/>
</dbReference>
<organism evidence="3 4">
    <name type="scientific">Streptomyces niveus</name>
    <name type="common">Streptomyces spheroides</name>
    <dbReference type="NCBI Taxonomy" id="193462"/>
    <lineage>
        <taxon>Bacteria</taxon>
        <taxon>Bacillati</taxon>
        <taxon>Actinomycetota</taxon>
        <taxon>Actinomycetes</taxon>
        <taxon>Kitasatosporales</taxon>
        <taxon>Streptomycetaceae</taxon>
        <taxon>Streptomyces</taxon>
    </lineage>
</organism>
<dbReference type="AlphaFoldDB" id="A0A1U9QZM9"/>
<dbReference type="NCBIfam" id="NF038083">
    <property type="entry name" value="CU044_5270_fam"/>
    <property type="match status" value="1"/>
</dbReference>
<proteinExistence type="predicted"/>
<evidence type="ECO:0008006" key="5">
    <source>
        <dbReference type="Google" id="ProtNLM"/>
    </source>
</evidence>
<reference evidence="3 4" key="1">
    <citation type="submission" date="2016-11" db="EMBL/GenBank/DDBJ databases">
        <title>Complete genome sequence of Streptomyces niveus SCSIO 3406.</title>
        <authorList>
            <person name="Zhu Q."/>
            <person name="Cheng W."/>
            <person name="Song Y."/>
            <person name="Li Q."/>
            <person name="Ju J."/>
        </authorList>
    </citation>
    <scope>NUCLEOTIDE SEQUENCE [LARGE SCALE GENOMIC DNA]</scope>
    <source>
        <strain evidence="3 4">SCSIO 3406</strain>
    </source>
</reference>
<feature type="transmembrane region" description="Helical" evidence="2">
    <location>
        <begin position="48"/>
        <end position="69"/>
    </location>
</feature>
<dbReference type="OrthoDB" id="4158435at2"/>
<sequence length="350" mass="37296">MDETTFVRELRADAPLPDRARLAPGRQRLLDAAASGGRVRGLRSDWRTAAIGAVAAITVAAVSVTLLVGGGDREAEASLLSGMSEVGSARSVLLDAAAMVEDDPVPRPGAEQWVYSRETIYNVTFDENSGVVVGDDRGTEGRPPGPDGGVTLTGPGPHEVEEWIPFGNPAAEKGKSDDDYSAREIFGRLADLPDDSGKVLDKVLKFYPTGSDDPETPEEHAFRALGLMATEQPIAHPRGLAKVYRAMAEIPGIEASRVTDTAGRETVAISRRDGGGAGSDIRMYLLDPATGLPVGQRWEASQDGPTAMFLPEFGGKAVEVPAKIKWKKGDVVMEDLVLEAVLVDKDRERP</sequence>
<gene>
    <name evidence="3" type="ORF">BBN63_27020</name>
</gene>
<dbReference type="Proteomes" id="UP000189677">
    <property type="component" value="Chromosome"/>
</dbReference>
<dbReference type="EMBL" id="CP018047">
    <property type="protein sequence ID" value="AQU69291.1"/>
    <property type="molecule type" value="Genomic_DNA"/>
</dbReference>
<keyword evidence="2" id="KW-0472">Membrane</keyword>
<dbReference type="KEGG" id="snw:BBN63_27020"/>
<evidence type="ECO:0000256" key="1">
    <source>
        <dbReference type="SAM" id="MobiDB-lite"/>
    </source>
</evidence>
<evidence type="ECO:0000256" key="2">
    <source>
        <dbReference type="SAM" id="Phobius"/>
    </source>
</evidence>
<feature type="region of interest" description="Disordered" evidence="1">
    <location>
        <begin position="131"/>
        <end position="150"/>
    </location>
</feature>
<keyword evidence="2" id="KW-1133">Transmembrane helix</keyword>
<evidence type="ECO:0000313" key="4">
    <source>
        <dbReference type="Proteomes" id="UP000189677"/>
    </source>
</evidence>
<protein>
    <recommendedName>
        <fullName evidence="5">CU044_5270 family protein</fullName>
    </recommendedName>
</protein>